<evidence type="ECO:0000256" key="2">
    <source>
        <dbReference type="ARBA" id="ARBA00023002"/>
    </source>
</evidence>
<evidence type="ECO:0000259" key="4">
    <source>
        <dbReference type="Pfam" id="PF03446"/>
    </source>
</evidence>
<proteinExistence type="inferred from homology"/>
<dbReference type="Proteomes" id="UP001499987">
    <property type="component" value="Unassembled WGS sequence"/>
</dbReference>
<dbReference type="RefSeq" id="WP_344628173.1">
    <property type="nucleotide sequence ID" value="NZ_BAAALD010000145.1"/>
</dbReference>
<dbReference type="Pfam" id="PF03446">
    <property type="entry name" value="NAD_binding_2"/>
    <property type="match status" value="1"/>
</dbReference>
<dbReference type="SUPFAM" id="SSF48179">
    <property type="entry name" value="6-phosphogluconate dehydrogenase C-terminal domain-like"/>
    <property type="match status" value="1"/>
</dbReference>
<name>A0ABP4ETQ8_9ACTN</name>
<keyword evidence="7" id="KW-1185">Reference proteome</keyword>
<evidence type="ECO:0000256" key="1">
    <source>
        <dbReference type="ARBA" id="ARBA00009080"/>
    </source>
</evidence>
<dbReference type="InterPro" id="IPR013328">
    <property type="entry name" value="6PGD_dom2"/>
</dbReference>
<dbReference type="InterPro" id="IPR036291">
    <property type="entry name" value="NAD(P)-bd_dom_sf"/>
</dbReference>
<evidence type="ECO:0000256" key="3">
    <source>
        <dbReference type="ARBA" id="ARBA00023027"/>
    </source>
</evidence>
<dbReference type="InterPro" id="IPR029154">
    <property type="entry name" value="HIBADH-like_NADP-bd"/>
</dbReference>
<dbReference type="InterPro" id="IPR015815">
    <property type="entry name" value="HIBADH-related"/>
</dbReference>
<dbReference type="InterPro" id="IPR051265">
    <property type="entry name" value="HIBADH-related_NP60_sf"/>
</dbReference>
<evidence type="ECO:0000313" key="7">
    <source>
        <dbReference type="Proteomes" id="UP001499987"/>
    </source>
</evidence>
<comment type="caution">
    <text evidence="6">The sequence shown here is derived from an EMBL/GenBank/DDBJ whole genome shotgun (WGS) entry which is preliminary data.</text>
</comment>
<organism evidence="6 7">
    <name type="scientific">Kitasatospora arboriphila</name>
    <dbReference type="NCBI Taxonomy" id="258052"/>
    <lineage>
        <taxon>Bacteria</taxon>
        <taxon>Bacillati</taxon>
        <taxon>Actinomycetota</taxon>
        <taxon>Actinomycetes</taxon>
        <taxon>Kitasatosporales</taxon>
        <taxon>Streptomycetaceae</taxon>
        <taxon>Kitasatospora</taxon>
    </lineage>
</organism>
<evidence type="ECO:0000313" key="6">
    <source>
        <dbReference type="EMBL" id="GAA1124499.1"/>
    </source>
</evidence>
<dbReference type="PIRSF" id="PIRSF000103">
    <property type="entry name" value="HIBADH"/>
    <property type="match status" value="1"/>
</dbReference>
<feature type="domain" description="3-hydroxyisobutyrate dehydrogenase-like NAD-binding" evidence="5">
    <location>
        <begin position="168"/>
        <end position="283"/>
    </location>
</feature>
<dbReference type="PANTHER" id="PTHR43580">
    <property type="entry name" value="OXIDOREDUCTASE GLYR1-RELATED"/>
    <property type="match status" value="1"/>
</dbReference>
<feature type="domain" description="6-phosphogluconate dehydrogenase NADP-binding" evidence="4">
    <location>
        <begin position="6"/>
        <end position="159"/>
    </location>
</feature>
<dbReference type="InterPro" id="IPR006115">
    <property type="entry name" value="6PGDH_NADP-bd"/>
</dbReference>
<dbReference type="SUPFAM" id="SSF51735">
    <property type="entry name" value="NAD(P)-binding Rossmann-fold domains"/>
    <property type="match status" value="1"/>
</dbReference>
<dbReference type="PANTHER" id="PTHR43580:SF2">
    <property type="entry name" value="CYTOKINE-LIKE NUCLEAR FACTOR N-PAC"/>
    <property type="match status" value="1"/>
</dbReference>
<reference evidence="7" key="1">
    <citation type="journal article" date="2019" name="Int. J. Syst. Evol. Microbiol.">
        <title>The Global Catalogue of Microorganisms (GCM) 10K type strain sequencing project: providing services to taxonomists for standard genome sequencing and annotation.</title>
        <authorList>
            <consortium name="The Broad Institute Genomics Platform"/>
            <consortium name="The Broad Institute Genome Sequencing Center for Infectious Disease"/>
            <person name="Wu L."/>
            <person name="Ma J."/>
        </authorList>
    </citation>
    <scope>NUCLEOTIDE SEQUENCE [LARGE SCALE GENOMIC DNA]</scope>
    <source>
        <strain evidence="7">JCM 13002</strain>
    </source>
</reference>
<accession>A0ABP4ETQ8</accession>
<comment type="similarity">
    <text evidence="1">Belongs to the HIBADH-related family.</text>
</comment>
<dbReference type="Gene3D" id="1.10.1040.10">
    <property type="entry name" value="N-(1-d-carboxylethyl)-l-norvaline Dehydrogenase, domain 2"/>
    <property type="match status" value="1"/>
</dbReference>
<dbReference type="EMBL" id="BAAALD010000145">
    <property type="protein sequence ID" value="GAA1124499.1"/>
    <property type="molecule type" value="Genomic_DNA"/>
</dbReference>
<dbReference type="Gene3D" id="3.40.50.720">
    <property type="entry name" value="NAD(P)-binding Rossmann-like Domain"/>
    <property type="match status" value="1"/>
</dbReference>
<keyword evidence="3" id="KW-0520">NAD</keyword>
<dbReference type="Pfam" id="PF14833">
    <property type="entry name" value="NAD_binding_11"/>
    <property type="match status" value="1"/>
</dbReference>
<gene>
    <name evidence="6" type="ORF">GCM10009663_74280</name>
</gene>
<evidence type="ECO:0000259" key="5">
    <source>
        <dbReference type="Pfam" id="PF14833"/>
    </source>
</evidence>
<protein>
    <submittedName>
        <fullName evidence="6">NAD(P)-dependent oxidoreductase</fullName>
    </submittedName>
</protein>
<dbReference type="InterPro" id="IPR008927">
    <property type="entry name" value="6-PGluconate_DH-like_C_sf"/>
</dbReference>
<keyword evidence="2" id="KW-0560">Oxidoreductase</keyword>
<sequence length="290" mass="28748">MSRTAVAVLGTGIMGAGMARSLCRAGLDVRVWNRTRSAAEPLAAAGAAGAGTPAEAVRGADVVITMLTDGPTVLEVVRSAADGLTAGQVWLQTSTVGPSGFAPLAAFAAEHGLDLVDAPVLGTRQPAEAGRLVVFAAGSQRARATAVHVLAAGADRTVWLADDPAGAAASRLKLVVNSWVLATATGAAEAIALAEGLGLDARVFAETVAGGGLDSPYLQGKAAAVAAGDFSPAFGLATAAKDARLILAEAEAAGLRLDMAAAVATRFARAVEQGHGGKDLAATYLVSTDG</sequence>